<sequence>MTTELPIPGRGMGFFKANVAVTAQALERWRRSHAWFAKRPPGLVVQKLEGPLSSGIERLLPFGPGRDRELLWDCGNGDWTAYFDDMPASDAVTAVSGLCMMAGFEGVVLVDSTSEWDGNRDLQFVVHKGADTIRALESTWEGRRTFETYGDPLPFEETERYARRLKRERLTSEMLERYCAHLGLFPYDPSFYGQSGYLSSDVRTEFQKQSFQF</sequence>
<dbReference type="RefSeq" id="WP_167205282.1">
    <property type="nucleotide sequence ID" value="NZ_JAASRO010000001.1"/>
</dbReference>
<gene>
    <name evidence="1" type="ORF">BJY22_001839</name>
</gene>
<protein>
    <submittedName>
        <fullName evidence="1">Uncharacterized protein</fullName>
    </submittedName>
</protein>
<keyword evidence="2" id="KW-1185">Reference proteome</keyword>
<proteinExistence type="predicted"/>
<dbReference type="EMBL" id="JAASRO010000001">
    <property type="protein sequence ID" value="NIK56122.1"/>
    <property type="molecule type" value="Genomic_DNA"/>
</dbReference>
<dbReference type="Proteomes" id="UP000555407">
    <property type="component" value="Unassembled WGS sequence"/>
</dbReference>
<evidence type="ECO:0000313" key="1">
    <source>
        <dbReference type="EMBL" id="NIK56122.1"/>
    </source>
</evidence>
<reference evidence="1 2" key="1">
    <citation type="submission" date="2020-03" db="EMBL/GenBank/DDBJ databases">
        <title>Sequencing the genomes of 1000 actinobacteria strains.</title>
        <authorList>
            <person name="Klenk H.-P."/>
        </authorList>
    </citation>
    <scope>NUCLEOTIDE SEQUENCE [LARGE SCALE GENOMIC DNA]</scope>
    <source>
        <strain evidence="1 2">DSM 45490</strain>
    </source>
</reference>
<organism evidence="1 2">
    <name type="scientific">Kribbella shirazensis</name>
    <dbReference type="NCBI Taxonomy" id="1105143"/>
    <lineage>
        <taxon>Bacteria</taxon>
        <taxon>Bacillati</taxon>
        <taxon>Actinomycetota</taxon>
        <taxon>Actinomycetes</taxon>
        <taxon>Propionibacteriales</taxon>
        <taxon>Kribbellaceae</taxon>
        <taxon>Kribbella</taxon>
    </lineage>
</organism>
<dbReference type="AlphaFoldDB" id="A0A7X5V8V4"/>
<evidence type="ECO:0000313" key="2">
    <source>
        <dbReference type="Proteomes" id="UP000555407"/>
    </source>
</evidence>
<accession>A0A7X5V8V4</accession>
<name>A0A7X5V8V4_9ACTN</name>
<comment type="caution">
    <text evidence="1">The sequence shown here is derived from an EMBL/GenBank/DDBJ whole genome shotgun (WGS) entry which is preliminary data.</text>
</comment>